<evidence type="ECO:0000256" key="1">
    <source>
        <dbReference type="SAM" id="Phobius"/>
    </source>
</evidence>
<keyword evidence="1" id="KW-0812">Transmembrane</keyword>
<comment type="caution">
    <text evidence="2">The sequence shown here is derived from an EMBL/GenBank/DDBJ whole genome shotgun (WGS) entry which is preliminary data.</text>
</comment>
<evidence type="ECO:0000313" key="3">
    <source>
        <dbReference type="Proteomes" id="UP000712600"/>
    </source>
</evidence>
<sequence length="152" mass="16983">MSGMNNPTLHRHAVHGLQGATPSLCLHDLVPFAGPSHEVNDHKISLVQAIIVYLGSYQLSPCLALLILNQISSVQARFIQDRISSVQLRTRPRVYSGFSPSDLLYSKELSYRMKGSRPRFFCSDLNVGSSWRGVKYEVSLLQVRVSLRTKLG</sequence>
<gene>
    <name evidence="2" type="ORF">F2Q69_00047046</name>
</gene>
<keyword evidence="1" id="KW-0472">Membrane</keyword>
<name>A0A8S9PZ40_BRACR</name>
<evidence type="ECO:0000313" key="2">
    <source>
        <dbReference type="EMBL" id="KAF3523672.1"/>
    </source>
</evidence>
<proteinExistence type="predicted"/>
<organism evidence="2 3">
    <name type="scientific">Brassica cretica</name>
    <name type="common">Mustard</name>
    <dbReference type="NCBI Taxonomy" id="69181"/>
    <lineage>
        <taxon>Eukaryota</taxon>
        <taxon>Viridiplantae</taxon>
        <taxon>Streptophyta</taxon>
        <taxon>Embryophyta</taxon>
        <taxon>Tracheophyta</taxon>
        <taxon>Spermatophyta</taxon>
        <taxon>Magnoliopsida</taxon>
        <taxon>eudicotyledons</taxon>
        <taxon>Gunneridae</taxon>
        <taxon>Pentapetalae</taxon>
        <taxon>rosids</taxon>
        <taxon>malvids</taxon>
        <taxon>Brassicales</taxon>
        <taxon>Brassicaceae</taxon>
        <taxon>Brassiceae</taxon>
        <taxon>Brassica</taxon>
    </lineage>
</organism>
<protein>
    <submittedName>
        <fullName evidence="2">Uncharacterized protein</fullName>
    </submittedName>
</protein>
<dbReference type="AlphaFoldDB" id="A0A8S9PZ40"/>
<keyword evidence="1" id="KW-1133">Transmembrane helix</keyword>
<accession>A0A8S9PZ40</accession>
<reference evidence="2" key="1">
    <citation type="submission" date="2019-12" db="EMBL/GenBank/DDBJ databases">
        <title>Genome sequencing and annotation of Brassica cretica.</title>
        <authorList>
            <person name="Studholme D.J."/>
            <person name="Sarris P."/>
        </authorList>
    </citation>
    <scope>NUCLEOTIDE SEQUENCE</scope>
    <source>
        <strain evidence="2">PFS-109/04</strain>
        <tissue evidence="2">Leaf</tissue>
    </source>
</reference>
<dbReference type="EMBL" id="QGKX02001347">
    <property type="protein sequence ID" value="KAF3523672.1"/>
    <property type="molecule type" value="Genomic_DNA"/>
</dbReference>
<feature type="transmembrane region" description="Helical" evidence="1">
    <location>
        <begin position="46"/>
        <end position="68"/>
    </location>
</feature>
<dbReference type="Proteomes" id="UP000712600">
    <property type="component" value="Unassembled WGS sequence"/>
</dbReference>